<feature type="transmembrane region" description="Helical" evidence="5">
    <location>
        <begin position="168"/>
        <end position="191"/>
    </location>
</feature>
<dbReference type="Pfam" id="PF00939">
    <property type="entry name" value="Na_sulph_symp"/>
    <property type="match status" value="1"/>
</dbReference>
<dbReference type="GO" id="GO:0005886">
    <property type="term" value="C:plasma membrane"/>
    <property type="evidence" value="ECO:0007669"/>
    <property type="project" value="TreeGrafter"/>
</dbReference>
<feature type="transmembrane region" description="Helical" evidence="5">
    <location>
        <begin position="211"/>
        <end position="233"/>
    </location>
</feature>
<evidence type="ECO:0000313" key="6">
    <source>
        <dbReference type="EMBL" id="CDI06412.1"/>
    </source>
</evidence>
<dbReference type="PANTHER" id="PTHR10283:SF82">
    <property type="entry name" value="SOLUTE CARRIER FAMILY 13 MEMBER 2"/>
    <property type="match status" value="1"/>
</dbReference>
<protein>
    <submittedName>
        <fullName evidence="6">Sodium-dependent dicarboxylate transporter sdcS</fullName>
    </submittedName>
</protein>
<feature type="transmembrane region" description="Helical" evidence="5">
    <location>
        <begin position="12"/>
        <end position="30"/>
    </location>
</feature>
<gene>
    <name evidence="6" type="primary">sdcS</name>
    <name evidence="6" type="ORF">NITUZ_40578</name>
</gene>
<accession>V6AV47</accession>
<evidence type="ECO:0000256" key="1">
    <source>
        <dbReference type="ARBA" id="ARBA00004141"/>
    </source>
</evidence>
<proteinExistence type="predicted"/>
<sequence>MVQKSDFKVSSAGFVLGPALFVLILALPIGELAVEAKIVLGLSFWMGIWWIFETVPLYIAAILPLIVFPASGILNFTDTLIFYADKIIFLILGGFFIAAAIERTNLHLRFAFHILTIFGTKPKQVVAAFILITGCLSAWMSNTAATLLVMPLATAILAAVMTKDKPKFAACLMLGIAYAASMGGVATLIGTPPNAIFASLAQSLTDTQISFGKWMLIGIPTSAISLLILWFYITHVGIKLGKDSLFDKHMLTAKLSELGDLSRDEKLVLAVFIATVTAWLSRGLVWGSYLPQVDDSVISIFAAASLFALPSTKNKQILRWNSATKIPWGILILIGGGLALAGGFTASGLDTWIATQLGFLAVLPYIVIVIVLLLIVVFTEFISNTATAALMIPIAASLSTIIDINPLLLMVPIAIGASYGFILPVSTPPNAIALSSGYVTAKKMARVGLPLNLIFVLVLAVLTTLLVPSVW</sequence>
<dbReference type="STRING" id="1407055.NITUZ_40578"/>
<feature type="transmembrane region" description="Helical" evidence="5">
    <location>
        <begin position="80"/>
        <end position="101"/>
    </location>
</feature>
<keyword evidence="4 5" id="KW-0472">Membrane</keyword>
<feature type="transmembrane region" description="Helical" evidence="5">
    <location>
        <begin position="267"/>
        <end position="290"/>
    </location>
</feature>
<dbReference type="AlphaFoldDB" id="V6AV47"/>
<feature type="transmembrane region" description="Helical" evidence="5">
    <location>
        <begin position="145"/>
        <end position="161"/>
    </location>
</feature>
<evidence type="ECO:0000256" key="3">
    <source>
        <dbReference type="ARBA" id="ARBA00022989"/>
    </source>
</evidence>
<dbReference type="InterPro" id="IPR001898">
    <property type="entry name" value="SLC13A/DASS"/>
</dbReference>
<feature type="transmembrane region" description="Helical" evidence="5">
    <location>
        <begin position="352"/>
        <end position="378"/>
    </location>
</feature>
<organism evidence="6 7">
    <name type="scientific">Candidatus Nitrosotenuis uzonensis</name>
    <dbReference type="NCBI Taxonomy" id="1407055"/>
    <lineage>
        <taxon>Archaea</taxon>
        <taxon>Nitrososphaerota</taxon>
        <taxon>Candidatus Nitrosotenuis</taxon>
    </lineage>
</organism>
<dbReference type="NCBIfam" id="TIGR00785">
    <property type="entry name" value="dass"/>
    <property type="match status" value="1"/>
</dbReference>
<keyword evidence="3 5" id="KW-1133">Transmembrane helix</keyword>
<evidence type="ECO:0000313" key="7">
    <source>
        <dbReference type="Proteomes" id="UP000018159"/>
    </source>
</evidence>
<comment type="subcellular location">
    <subcellularLocation>
        <location evidence="1">Membrane</location>
        <topology evidence="1">Multi-pass membrane protein</topology>
    </subcellularLocation>
</comment>
<feature type="transmembrane region" description="Helical" evidence="5">
    <location>
        <begin position="296"/>
        <end position="314"/>
    </location>
</feature>
<comment type="caution">
    <text evidence="6">The sequence shown here is derived from an EMBL/GenBank/DDBJ whole genome shotgun (WGS) entry which is preliminary data.</text>
</comment>
<dbReference type="PANTHER" id="PTHR10283">
    <property type="entry name" value="SOLUTE CARRIER FAMILY 13 MEMBER"/>
    <property type="match status" value="1"/>
</dbReference>
<dbReference type="CDD" id="cd01115">
    <property type="entry name" value="SLC13_permease"/>
    <property type="match status" value="1"/>
</dbReference>
<name>V6AV47_9ARCH</name>
<evidence type="ECO:0000256" key="5">
    <source>
        <dbReference type="SAM" id="Phobius"/>
    </source>
</evidence>
<dbReference type="Proteomes" id="UP000018159">
    <property type="component" value="Unassembled WGS sequence"/>
</dbReference>
<reference evidence="6 7" key="1">
    <citation type="journal article" date="2013" name="PLoS ONE">
        <title>Enrichment and Genome Sequence of the Group I.1a Ammonia-Oxidizing Archaeon ?Ca. Nitrosotenuis uzonensis? Representing a Clade Globally.</title>
        <authorList>
            <person name="Lebedeva E.V."/>
            <person name="Hatzenpichler R."/>
            <person name="Pelletier E."/>
            <person name="Schuster N."/>
            <person name="Hauzmayer S."/>
            <person name="Bulaev A."/>
            <person name="Grigor'eva N.V."/>
            <person name="Galushko A."/>
            <person name="Schmid M."/>
            <person name="Palatinszky M."/>
            <person name="Le Paslier D."/>
            <person name="Daims H."/>
            <person name="Wagner M."/>
        </authorList>
    </citation>
    <scope>NUCLEOTIDE SEQUENCE [LARGE SCALE GENOMIC DNA]</scope>
    <source>
        <strain evidence="6 7">N4</strain>
    </source>
</reference>
<evidence type="ECO:0000256" key="2">
    <source>
        <dbReference type="ARBA" id="ARBA00022692"/>
    </source>
</evidence>
<feature type="transmembrane region" description="Helical" evidence="5">
    <location>
        <begin position="408"/>
        <end position="426"/>
    </location>
</feature>
<feature type="transmembrane region" description="Helical" evidence="5">
    <location>
        <begin position="447"/>
        <end position="467"/>
    </location>
</feature>
<dbReference type="GO" id="GO:0008514">
    <property type="term" value="F:organic anion transmembrane transporter activity"/>
    <property type="evidence" value="ECO:0007669"/>
    <property type="project" value="UniProtKB-ARBA"/>
</dbReference>
<dbReference type="EMBL" id="CBTY010000009">
    <property type="protein sequence ID" value="CDI06412.1"/>
    <property type="molecule type" value="Genomic_DNA"/>
</dbReference>
<keyword evidence="7" id="KW-1185">Reference proteome</keyword>
<dbReference type="GO" id="GO:1905039">
    <property type="term" value="P:carboxylic acid transmembrane transport"/>
    <property type="evidence" value="ECO:0007669"/>
    <property type="project" value="UniProtKB-ARBA"/>
</dbReference>
<evidence type="ECO:0000256" key="4">
    <source>
        <dbReference type="ARBA" id="ARBA00023136"/>
    </source>
</evidence>
<feature type="transmembrane region" description="Helical" evidence="5">
    <location>
        <begin position="385"/>
        <end position="402"/>
    </location>
</feature>
<feature type="transmembrane region" description="Helical" evidence="5">
    <location>
        <begin position="326"/>
        <end position="346"/>
    </location>
</feature>
<keyword evidence="2 5" id="KW-0812">Transmembrane</keyword>